<evidence type="ECO:0000313" key="5">
    <source>
        <dbReference type="Proteomes" id="UP001595891"/>
    </source>
</evidence>
<dbReference type="GO" id="GO:0032259">
    <property type="term" value="P:methylation"/>
    <property type="evidence" value="ECO:0007669"/>
    <property type="project" value="UniProtKB-KW"/>
</dbReference>
<dbReference type="RefSeq" id="WP_380706585.1">
    <property type="nucleotide sequence ID" value="NZ_JBHSFN010000007.1"/>
</dbReference>
<keyword evidence="5" id="KW-1185">Reference proteome</keyword>
<dbReference type="PRINTS" id="PR00332">
    <property type="entry name" value="HISTRIAD"/>
</dbReference>
<evidence type="ECO:0000256" key="2">
    <source>
        <dbReference type="SAM" id="MobiDB-lite"/>
    </source>
</evidence>
<dbReference type="Gene3D" id="3.30.428.10">
    <property type="entry name" value="HIT-like"/>
    <property type="match status" value="1"/>
</dbReference>
<evidence type="ECO:0000313" key="4">
    <source>
        <dbReference type="EMBL" id="MFC4587024.1"/>
    </source>
</evidence>
<sequence>MDVIDCVFCSVIAGEAPAVVVRRWPDAIAIRPTRPVAPGHLLVIPLVHVADAGQDPAVAARTMLRAAELAGELPAANLITSKGSAATQTVFHLHLHVVPRTEGDALPLPWTPHPLTPTPSLDPAGPPDLTGSADPAAYQDGDGAR</sequence>
<dbReference type="PANTHER" id="PTHR46648">
    <property type="entry name" value="HIT FAMILY PROTEIN 1"/>
    <property type="match status" value="1"/>
</dbReference>
<dbReference type="SUPFAM" id="SSF54197">
    <property type="entry name" value="HIT-like"/>
    <property type="match status" value="1"/>
</dbReference>
<accession>A0ABV9EFV7</accession>
<dbReference type="EC" id="2.1.1.-" evidence="4"/>
<organism evidence="4 5">
    <name type="scientific">Sphaerisporangium corydalis</name>
    <dbReference type="NCBI Taxonomy" id="1441875"/>
    <lineage>
        <taxon>Bacteria</taxon>
        <taxon>Bacillati</taxon>
        <taxon>Actinomycetota</taxon>
        <taxon>Actinomycetes</taxon>
        <taxon>Streptosporangiales</taxon>
        <taxon>Streptosporangiaceae</taxon>
        <taxon>Sphaerisporangium</taxon>
    </lineage>
</organism>
<dbReference type="InterPro" id="IPR011146">
    <property type="entry name" value="HIT-like"/>
</dbReference>
<comment type="caution">
    <text evidence="4">The sequence shown here is derived from an EMBL/GenBank/DDBJ whole genome shotgun (WGS) entry which is preliminary data.</text>
</comment>
<reference evidence="5" key="1">
    <citation type="journal article" date="2019" name="Int. J. Syst. Evol. Microbiol.">
        <title>The Global Catalogue of Microorganisms (GCM) 10K type strain sequencing project: providing services to taxonomists for standard genome sequencing and annotation.</title>
        <authorList>
            <consortium name="The Broad Institute Genomics Platform"/>
            <consortium name="The Broad Institute Genome Sequencing Center for Infectious Disease"/>
            <person name="Wu L."/>
            <person name="Ma J."/>
        </authorList>
    </citation>
    <scope>NUCLEOTIDE SEQUENCE [LARGE SCALE GENOMIC DNA]</scope>
    <source>
        <strain evidence="5">CCUG 49560</strain>
    </source>
</reference>
<protein>
    <submittedName>
        <fullName evidence="4">HIT family protein</fullName>
        <ecNumber evidence="4">2.1.1.-</ecNumber>
    </submittedName>
</protein>
<evidence type="ECO:0000256" key="1">
    <source>
        <dbReference type="PROSITE-ProRule" id="PRU00464"/>
    </source>
</evidence>
<keyword evidence="4" id="KW-0808">Transferase</keyword>
<feature type="short sequence motif" description="Histidine triad motif" evidence="1">
    <location>
        <begin position="92"/>
        <end position="96"/>
    </location>
</feature>
<gene>
    <name evidence="4" type="ORF">ACFO8L_13110</name>
</gene>
<dbReference type="PANTHER" id="PTHR46648:SF1">
    <property type="entry name" value="ADENOSINE 5'-MONOPHOSPHORAMIDASE HNT1"/>
    <property type="match status" value="1"/>
</dbReference>
<dbReference type="InterPro" id="IPR036265">
    <property type="entry name" value="HIT-like_sf"/>
</dbReference>
<dbReference type="EMBL" id="JBHSFN010000007">
    <property type="protein sequence ID" value="MFC4587024.1"/>
    <property type="molecule type" value="Genomic_DNA"/>
</dbReference>
<feature type="region of interest" description="Disordered" evidence="2">
    <location>
        <begin position="103"/>
        <end position="145"/>
    </location>
</feature>
<proteinExistence type="predicted"/>
<dbReference type="InterPro" id="IPR001310">
    <property type="entry name" value="Histidine_triad_HIT"/>
</dbReference>
<feature type="domain" description="HIT" evidence="3">
    <location>
        <begin position="7"/>
        <end position="107"/>
    </location>
</feature>
<name>A0ABV9EFV7_9ACTN</name>
<dbReference type="GO" id="GO:0008168">
    <property type="term" value="F:methyltransferase activity"/>
    <property type="evidence" value="ECO:0007669"/>
    <property type="project" value="UniProtKB-KW"/>
</dbReference>
<evidence type="ECO:0000259" key="3">
    <source>
        <dbReference type="PROSITE" id="PS51084"/>
    </source>
</evidence>
<dbReference type="PROSITE" id="PS51084">
    <property type="entry name" value="HIT_2"/>
    <property type="match status" value="1"/>
</dbReference>
<dbReference type="Proteomes" id="UP001595891">
    <property type="component" value="Unassembled WGS sequence"/>
</dbReference>
<dbReference type="Pfam" id="PF01230">
    <property type="entry name" value="HIT"/>
    <property type="match status" value="1"/>
</dbReference>
<keyword evidence="4" id="KW-0489">Methyltransferase</keyword>